<organism evidence="2 3">
    <name type="scientific">Sphaerisporangium melleum</name>
    <dbReference type="NCBI Taxonomy" id="321316"/>
    <lineage>
        <taxon>Bacteria</taxon>
        <taxon>Bacillati</taxon>
        <taxon>Actinomycetota</taxon>
        <taxon>Actinomycetes</taxon>
        <taxon>Streptosporangiales</taxon>
        <taxon>Streptosporangiaceae</taxon>
        <taxon>Sphaerisporangium</taxon>
    </lineage>
</organism>
<dbReference type="Pfam" id="PF01636">
    <property type="entry name" value="APH"/>
    <property type="match status" value="1"/>
</dbReference>
<reference evidence="2" key="1">
    <citation type="journal article" date="2014" name="Int. J. Syst. Evol. Microbiol.">
        <title>Complete genome sequence of Corynebacterium casei LMG S-19264T (=DSM 44701T), isolated from a smear-ripened cheese.</title>
        <authorList>
            <consortium name="US DOE Joint Genome Institute (JGI-PGF)"/>
            <person name="Walter F."/>
            <person name="Albersmeier A."/>
            <person name="Kalinowski J."/>
            <person name="Ruckert C."/>
        </authorList>
    </citation>
    <scope>NUCLEOTIDE SEQUENCE</scope>
    <source>
        <strain evidence="2">JCM 13064</strain>
    </source>
</reference>
<dbReference type="GO" id="GO:0004672">
    <property type="term" value="F:protein kinase activity"/>
    <property type="evidence" value="ECO:0007669"/>
    <property type="project" value="InterPro"/>
</dbReference>
<accession>A0A917VIS7</accession>
<dbReference type="SUPFAM" id="SSF56112">
    <property type="entry name" value="Protein kinase-like (PK-like)"/>
    <property type="match status" value="1"/>
</dbReference>
<dbReference type="Gene3D" id="3.30.200.20">
    <property type="entry name" value="Phosphorylase Kinase, domain 1"/>
    <property type="match status" value="1"/>
</dbReference>
<dbReference type="PANTHER" id="PTHR47829:SF1">
    <property type="entry name" value="HAD FAMILY PHOSPHATASE"/>
    <property type="match status" value="1"/>
</dbReference>
<evidence type="ECO:0000313" key="2">
    <source>
        <dbReference type="EMBL" id="GGK87816.1"/>
    </source>
</evidence>
<dbReference type="Gene3D" id="3.90.1200.10">
    <property type="match status" value="1"/>
</dbReference>
<dbReference type="EMBL" id="BMNT01000016">
    <property type="protein sequence ID" value="GGK87816.1"/>
    <property type="molecule type" value="Genomic_DNA"/>
</dbReference>
<reference evidence="2" key="2">
    <citation type="submission" date="2020-09" db="EMBL/GenBank/DDBJ databases">
        <authorList>
            <person name="Sun Q."/>
            <person name="Ohkuma M."/>
        </authorList>
    </citation>
    <scope>NUCLEOTIDE SEQUENCE</scope>
    <source>
        <strain evidence="2">JCM 13064</strain>
    </source>
</reference>
<dbReference type="InterPro" id="IPR002575">
    <property type="entry name" value="Aminoglycoside_PTrfase"/>
</dbReference>
<keyword evidence="3" id="KW-1185">Reference proteome</keyword>
<comment type="caution">
    <text evidence="2">The sequence shown here is derived from an EMBL/GenBank/DDBJ whole genome shotgun (WGS) entry which is preliminary data.</text>
</comment>
<dbReference type="PROSITE" id="PS00108">
    <property type="entry name" value="PROTEIN_KINASE_ST"/>
    <property type="match status" value="1"/>
</dbReference>
<name>A0A917VIS7_9ACTN</name>
<feature type="domain" description="Aminoglycoside phosphotransferase" evidence="1">
    <location>
        <begin position="45"/>
        <end position="263"/>
    </location>
</feature>
<protein>
    <submittedName>
        <fullName evidence="2">Acyl-CoA dehydrogenase</fullName>
    </submittedName>
</protein>
<dbReference type="CDD" id="cd05154">
    <property type="entry name" value="ACAD10_11_N-like"/>
    <property type="match status" value="1"/>
</dbReference>
<gene>
    <name evidence="2" type="ORF">GCM10007964_32920</name>
</gene>
<dbReference type="InterPro" id="IPR008271">
    <property type="entry name" value="Ser/Thr_kinase_AS"/>
</dbReference>
<dbReference type="RefSeq" id="WP_189163876.1">
    <property type="nucleotide sequence ID" value="NZ_BMNT01000016.1"/>
</dbReference>
<sequence length="357" mass="38123">MTFPSSGALPPGLPSRPAVPAGIEIAGLSRWLRRRFPGEPGPLTTVRLLAGGRSNLTYLLGWGERLLVLRRPPLGHVLATAHDMAREFRALTALGPTDVPVPRTYGLCADPSVLGAPFYVMEWVEGRVLRTDGDLLTFTPKDAVRLTDAVAGTLAALHAVGPAAAGLAGFGRPEGFLERQVRRWRRQMEASGGAPPGADALNDRLAATCPASGAASIVHGDYKLDNLLLDPGDGGRIRAVLDWEMCTIGDPLADLGMLCMYWDGFAGVPRSPVASPGALPGWPGRDHLIERYTALSAVRPARLGWYTALAFYKIVAILRGIDHRRRQGLVVGDGFDGIADAVPMLVERGHAALDELE</sequence>
<dbReference type="InterPro" id="IPR041726">
    <property type="entry name" value="ACAD10_11_N"/>
</dbReference>
<dbReference type="InterPro" id="IPR052898">
    <property type="entry name" value="ACAD10-like"/>
</dbReference>
<dbReference type="PANTHER" id="PTHR47829">
    <property type="entry name" value="HYDROLASE, PUTATIVE (AFU_ORTHOLOGUE AFUA_1G12880)-RELATED"/>
    <property type="match status" value="1"/>
</dbReference>
<dbReference type="InterPro" id="IPR011009">
    <property type="entry name" value="Kinase-like_dom_sf"/>
</dbReference>
<proteinExistence type="predicted"/>
<evidence type="ECO:0000259" key="1">
    <source>
        <dbReference type="Pfam" id="PF01636"/>
    </source>
</evidence>
<evidence type="ECO:0000313" key="3">
    <source>
        <dbReference type="Proteomes" id="UP000645217"/>
    </source>
</evidence>
<dbReference type="Proteomes" id="UP000645217">
    <property type="component" value="Unassembled WGS sequence"/>
</dbReference>
<dbReference type="AlphaFoldDB" id="A0A917VIS7"/>